<dbReference type="GeneID" id="93617230"/>
<dbReference type="OMA" id="WLDRWKS"/>
<dbReference type="PROSITE" id="PS51253">
    <property type="entry name" value="HTH_CENPB"/>
    <property type="match status" value="1"/>
</dbReference>
<accession>I1CAS4</accession>
<dbReference type="Pfam" id="PF03221">
    <property type="entry name" value="HTH_Tnp_Tc5"/>
    <property type="match status" value="1"/>
</dbReference>
<proteinExistence type="predicted"/>
<dbReference type="VEuPathDB" id="FungiDB:RO3G_10264"/>
<dbReference type="EMBL" id="CH476739">
    <property type="protein sequence ID" value="EIE85554.1"/>
    <property type="molecule type" value="Genomic_DNA"/>
</dbReference>
<evidence type="ECO:0000313" key="4">
    <source>
        <dbReference type="Proteomes" id="UP000009138"/>
    </source>
</evidence>
<evidence type="ECO:0000313" key="3">
    <source>
        <dbReference type="EMBL" id="EIE85554.1"/>
    </source>
</evidence>
<dbReference type="RefSeq" id="XP_067520950.1">
    <property type="nucleotide sequence ID" value="XM_067664849.1"/>
</dbReference>
<sequence length="253" mass="28876">MYCHCRLILSISVYAFLSQKIELLDQNATGQLNQTELGEWAMKKFNLDQQLAQQTISNILKNAETLYSNINVVNNGKSLKTTHYPQLDDEVVKFVADMNNNNLPVNRDLILRCVRPIASVKYRILENEILFSSGWLTRLFKRIEVKCRPMHGESVSVDITSESIQNELRKIEELLGPYDPANIMNFDETGLYYQQPLRKTICSESLGGLKKCKTRLTVGLLCNSDGTYTKSNQLLSDNTRAPDDLKQELTCYP</sequence>
<name>I1CAS4_RHIO9</name>
<dbReference type="Proteomes" id="UP000009138">
    <property type="component" value="Unassembled WGS sequence"/>
</dbReference>
<dbReference type="STRING" id="246409.I1CAS4"/>
<dbReference type="InParanoid" id="I1CAS4"/>
<feature type="domain" description="HTH CENPB-type" evidence="2">
    <location>
        <begin position="75"/>
        <end position="149"/>
    </location>
</feature>
<dbReference type="InterPro" id="IPR050863">
    <property type="entry name" value="CenT-Element_Derived"/>
</dbReference>
<dbReference type="InterPro" id="IPR018247">
    <property type="entry name" value="EF_Hand_1_Ca_BS"/>
</dbReference>
<dbReference type="PANTHER" id="PTHR19303:SF73">
    <property type="entry name" value="PROTEIN PDC2"/>
    <property type="match status" value="1"/>
</dbReference>
<evidence type="ECO:0000256" key="1">
    <source>
        <dbReference type="ARBA" id="ARBA00023125"/>
    </source>
</evidence>
<organism evidence="3 4">
    <name type="scientific">Rhizopus delemar (strain RA 99-880 / ATCC MYA-4621 / FGSC 9543 / NRRL 43880)</name>
    <name type="common">Mucormycosis agent</name>
    <name type="synonym">Rhizopus arrhizus var. delemar</name>
    <dbReference type="NCBI Taxonomy" id="246409"/>
    <lineage>
        <taxon>Eukaryota</taxon>
        <taxon>Fungi</taxon>
        <taxon>Fungi incertae sedis</taxon>
        <taxon>Mucoromycota</taxon>
        <taxon>Mucoromycotina</taxon>
        <taxon>Mucoromycetes</taxon>
        <taxon>Mucorales</taxon>
        <taxon>Mucorineae</taxon>
        <taxon>Rhizopodaceae</taxon>
        <taxon>Rhizopus</taxon>
    </lineage>
</organism>
<dbReference type="PANTHER" id="PTHR19303">
    <property type="entry name" value="TRANSPOSON"/>
    <property type="match status" value="1"/>
</dbReference>
<evidence type="ECO:0000259" key="2">
    <source>
        <dbReference type="PROSITE" id="PS51253"/>
    </source>
</evidence>
<keyword evidence="1" id="KW-0238">DNA-binding</keyword>
<protein>
    <recommendedName>
        <fullName evidence="2">HTH CENPB-type domain-containing protein</fullName>
    </recommendedName>
</protein>
<dbReference type="InterPro" id="IPR006600">
    <property type="entry name" value="HTH_CenpB_DNA-bd_dom"/>
</dbReference>
<gene>
    <name evidence="3" type="ORF">RO3G_10264</name>
</gene>
<dbReference type="PROSITE" id="PS00018">
    <property type="entry name" value="EF_HAND_1"/>
    <property type="match status" value="1"/>
</dbReference>
<dbReference type="GO" id="GO:0005634">
    <property type="term" value="C:nucleus"/>
    <property type="evidence" value="ECO:0007669"/>
    <property type="project" value="TreeGrafter"/>
</dbReference>
<dbReference type="GO" id="GO:0003677">
    <property type="term" value="F:DNA binding"/>
    <property type="evidence" value="ECO:0007669"/>
    <property type="project" value="UniProtKB-KW"/>
</dbReference>
<keyword evidence="4" id="KW-1185">Reference proteome</keyword>
<dbReference type="AlphaFoldDB" id="I1CAS4"/>
<reference evidence="3 4" key="1">
    <citation type="journal article" date="2009" name="PLoS Genet.">
        <title>Genomic analysis of the basal lineage fungus Rhizopus oryzae reveals a whole-genome duplication.</title>
        <authorList>
            <person name="Ma L.-J."/>
            <person name="Ibrahim A.S."/>
            <person name="Skory C."/>
            <person name="Grabherr M.G."/>
            <person name="Burger G."/>
            <person name="Butler M."/>
            <person name="Elias M."/>
            <person name="Idnurm A."/>
            <person name="Lang B.F."/>
            <person name="Sone T."/>
            <person name="Abe A."/>
            <person name="Calvo S.E."/>
            <person name="Corrochano L.M."/>
            <person name="Engels R."/>
            <person name="Fu J."/>
            <person name="Hansberg W."/>
            <person name="Kim J.-M."/>
            <person name="Kodira C.D."/>
            <person name="Koehrsen M.J."/>
            <person name="Liu B."/>
            <person name="Miranda-Saavedra D."/>
            <person name="O'Leary S."/>
            <person name="Ortiz-Castellanos L."/>
            <person name="Poulter R."/>
            <person name="Rodriguez-Romero J."/>
            <person name="Ruiz-Herrera J."/>
            <person name="Shen Y.-Q."/>
            <person name="Zeng Q."/>
            <person name="Galagan J."/>
            <person name="Birren B.W."/>
            <person name="Cuomo C.A."/>
            <person name="Wickes B.L."/>
        </authorList>
    </citation>
    <scope>NUCLEOTIDE SEQUENCE [LARGE SCALE GENOMIC DNA]</scope>
    <source>
        <strain evidence="4">RA 99-880 / ATCC MYA-4621 / FGSC 9543 / NRRL 43880</strain>
    </source>
</reference>
<dbReference type="eggNOG" id="KOG3105">
    <property type="taxonomic scope" value="Eukaryota"/>
</dbReference>